<evidence type="ECO:0000313" key="2">
    <source>
        <dbReference type="EMBL" id="KAK9942318.1"/>
    </source>
</evidence>
<reference evidence="2 3" key="1">
    <citation type="journal article" date="2023" name="G3 (Bethesda)">
        <title>A chromosome-length genome assembly and annotation of blackberry (Rubus argutus, cv. 'Hillquist').</title>
        <authorList>
            <person name="Bruna T."/>
            <person name="Aryal R."/>
            <person name="Dudchenko O."/>
            <person name="Sargent D.J."/>
            <person name="Mead D."/>
            <person name="Buti M."/>
            <person name="Cavallini A."/>
            <person name="Hytonen T."/>
            <person name="Andres J."/>
            <person name="Pham M."/>
            <person name="Weisz D."/>
            <person name="Mascagni F."/>
            <person name="Usai G."/>
            <person name="Natali L."/>
            <person name="Bassil N."/>
            <person name="Fernandez G.E."/>
            <person name="Lomsadze A."/>
            <person name="Armour M."/>
            <person name="Olukolu B."/>
            <person name="Poorten T."/>
            <person name="Britton C."/>
            <person name="Davik J."/>
            <person name="Ashrafi H."/>
            <person name="Aiden E.L."/>
            <person name="Borodovsky M."/>
            <person name="Worthington M."/>
        </authorList>
    </citation>
    <scope>NUCLEOTIDE SEQUENCE [LARGE SCALE GENOMIC DNA]</scope>
    <source>
        <strain evidence="2">PI 553951</strain>
    </source>
</reference>
<dbReference type="AlphaFoldDB" id="A0AAW1Y0R2"/>
<sequence>MEEHMEDGAERFWSIAKEPSSFPESRRSSTRRARLEDNCEEKVAGFPCIIKRKRVRRTRIGLEALASVAELYSKMATESVKATTTTTAPSIQKQPIVKEGVDCRGTPIDLVPPSVERPNHKFHIKLEPFNADLIDFRGLAMLPKRYVSLLEKACICHPDLAICSKKSLRWREFAYKTLGELLFFLTSTKRREMTRKAYEQLEVLWEDAKCLGFDLSWLAPIMESALDSSSIVESICFLEAELVILKERQNTLRCQLTTLTMQLCETEKEASCLRKLIKNAKTTENEYLYTDL</sequence>
<gene>
    <name evidence="2" type="ORF">M0R45_007990</name>
</gene>
<comment type="caution">
    <text evidence="2">The sequence shown here is derived from an EMBL/GenBank/DDBJ whole genome shotgun (WGS) entry which is preliminary data.</text>
</comment>
<evidence type="ECO:0000256" key="1">
    <source>
        <dbReference type="SAM" id="MobiDB-lite"/>
    </source>
</evidence>
<dbReference type="EMBL" id="JBEDUW010000002">
    <property type="protein sequence ID" value="KAK9942318.1"/>
    <property type="molecule type" value="Genomic_DNA"/>
</dbReference>
<organism evidence="2 3">
    <name type="scientific">Rubus argutus</name>
    <name type="common">Southern blackberry</name>
    <dbReference type="NCBI Taxonomy" id="59490"/>
    <lineage>
        <taxon>Eukaryota</taxon>
        <taxon>Viridiplantae</taxon>
        <taxon>Streptophyta</taxon>
        <taxon>Embryophyta</taxon>
        <taxon>Tracheophyta</taxon>
        <taxon>Spermatophyta</taxon>
        <taxon>Magnoliopsida</taxon>
        <taxon>eudicotyledons</taxon>
        <taxon>Gunneridae</taxon>
        <taxon>Pentapetalae</taxon>
        <taxon>rosids</taxon>
        <taxon>fabids</taxon>
        <taxon>Rosales</taxon>
        <taxon>Rosaceae</taxon>
        <taxon>Rosoideae</taxon>
        <taxon>Rosoideae incertae sedis</taxon>
        <taxon>Rubus</taxon>
    </lineage>
</organism>
<dbReference type="Proteomes" id="UP001457282">
    <property type="component" value="Unassembled WGS sequence"/>
</dbReference>
<name>A0AAW1Y0R2_RUBAR</name>
<keyword evidence="3" id="KW-1185">Reference proteome</keyword>
<accession>A0AAW1Y0R2</accession>
<protein>
    <submittedName>
        <fullName evidence="2">Uncharacterized protein</fullName>
    </submittedName>
</protein>
<evidence type="ECO:0000313" key="3">
    <source>
        <dbReference type="Proteomes" id="UP001457282"/>
    </source>
</evidence>
<feature type="region of interest" description="Disordered" evidence="1">
    <location>
        <begin position="1"/>
        <end position="31"/>
    </location>
</feature>
<proteinExistence type="predicted"/>
<feature type="compositionally biased region" description="Basic and acidic residues" evidence="1">
    <location>
        <begin position="1"/>
        <end position="10"/>
    </location>
</feature>